<dbReference type="CDD" id="cd03499">
    <property type="entry name" value="SQR_TypeC_SdhC"/>
    <property type="match status" value="1"/>
</dbReference>
<proteinExistence type="evidence at transcript level"/>
<evidence type="ECO:0000256" key="5">
    <source>
        <dbReference type="ARBA" id="ARBA00022989"/>
    </source>
</evidence>
<keyword evidence="5 8" id="KW-1133">Transmembrane helix</keyword>
<name>A0A0U2UP58_9MAXI</name>
<dbReference type="InterPro" id="IPR000701">
    <property type="entry name" value="SuccDH_FuR_B_TM-su"/>
</dbReference>
<dbReference type="InterPro" id="IPR018495">
    <property type="entry name" value="Succ_DH_cyt_bsu_CS"/>
</dbReference>
<dbReference type="PROSITE" id="PS01001">
    <property type="entry name" value="SDH_CYT_2"/>
    <property type="match status" value="1"/>
</dbReference>
<reference evidence="9" key="1">
    <citation type="journal article" date="2015" name="Sci. Rep.">
        <title>Spliced leader RNA trans-splicing discovered in copepods.</title>
        <authorList>
            <person name="Yang F."/>
            <person name="Xu D."/>
            <person name="Zhuang Y."/>
            <person name="Yi X."/>
            <person name="Huang Y."/>
            <person name="Chen H."/>
            <person name="Lin S."/>
            <person name="Campbell D.A."/>
            <person name="Sturm N.R."/>
            <person name="Liu G."/>
            <person name="Zhang H."/>
        </authorList>
    </citation>
    <scope>NUCLEOTIDE SEQUENCE</scope>
</reference>
<dbReference type="InterPro" id="IPR034804">
    <property type="entry name" value="SQR/QFR_C/D"/>
</dbReference>
<feature type="transmembrane region" description="Helical" evidence="8">
    <location>
        <begin position="155"/>
        <end position="173"/>
    </location>
</feature>
<dbReference type="Gene3D" id="1.20.1300.10">
    <property type="entry name" value="Fumarate reductase/succinate dehydrogenase, transmembrane subunit"/>
    <property type="match status" value="1"/>
</dbReference>
<protein>
    <submittedName>
        <fullName evidence="9">Succinate dehydrogenase cytochrome b560 subunit</fullName>
    </submittedName>
</protein>
<dbReference type="EMBL" id="KT754852">
    <property type="protein sequence ID" value="ALS04686.1"/>
    <property type="molecule type" value="mRNA"/>
</dbReference>
<keyword evidence="3 8" id="KW-0812">Transmembrane</keyword>
<evidence type="ECO:0000256" key="7">
    <source>
        <dbReference type="ARBA" id="ARBA00023136"/>
    </source>
</evidence>
<feature type="transmembrane region" description="Helical" evidence="8">
    <location>
        <begin position="113"/>
        <end position="134"/>
    </location>
</feature>
<evidence type="ECO:0000256" key="6">
    <source>
        <dbReference type="ARBA" id="ARBA00023004"/>
    </source>
</evidence>
<dbReference type="GO" id="GO:0006121">
    <property type="term" value="P:mitochondrial electron transport, succinate to ubiquinone"/>
    <property type="evidence" value="ECO:0007669"/>
    <property type="project" value="TreeGrafter"/>
</dbReference>
<comment type="subcellular location">
    <subcellularLocation>
        <location evidence="1">Membrane</location>
        <topology evidence="1">Multi-pass membrane protein</topology>
    </subcellularLocation>
</comment>
<dbReference type="GO" id="GO:0006099">
    <property type="term" value="P:tricarboxylic acid cycle"/>
    <property type="evidence" value="ECO:0007669"/>
    <property type="project" value="InterPro"/>
</dbReference>
<dbReference type="PANTHER" id="PTHR10978:SF5">
    <property type="entry name" value="SUCCINATE DEHYDROGENASE CYTOCHROME B560 SUBUNIT, MITOCHONDRIAL"/>
    <property type="match status" value="1"/>
</dbReference>
<keyword evidence="2" id="KW-0349">Heme</keyword>
<dbReference type="Pfam" id="PF01127">
    <property type="entry name" value="Sdh_cyt"/>
    <property type="match status" value="1"/>
</dbReference>
<organism evidence="9">
    <name type="scientific">Pseudodiaptomus poplesia</name>
    <dbReference type="NCBI Taxonomy" id="213370"/>
    <lineage>
        <taxon>Eukaryota</taxon>
        <taxon>Metazoa</taxon>
        <taxon>Ecdysozoa</taxon>
        <taxon>Arthropoda</taxon>
        <taxon>Crustacea</taxon>
        <taxon>Multicrustacea</taxon>
        <taxon>Hexanauplia</taxon>
        <taxon>Copepoda</taxon>
        <taxon>Calanoida</taxon>
        <taxon>Pseudodiaptomidae</taxon>
        <taxon>Pseudodiaptomus</taxon>
    </lineage>
</organism>
<evidence type="ECO:0000256" key="2">
    <source>
        <dbReference type="ARBA" id="ARBA00022617"/>
    </source>
</evidence>
<dbReference type="PANTHER" id="PTHR10978">
    <property type="entry name" value="SUCCINATE DEHYDROGENASE CYTOCHROME B560 SUBUNIT"/>
    <property type="match status" value="1"/>
</dbReference>
<accession>A0A0U2UP58</accession>
<dbReference type="GO" id="GO:0009055">
    <property type="term" value="F:electron transfer activity"/>
    <property type="evidence" value="ECO:0007669"/>
    <property type="project" value="InterPro"/>
</dbReference>
<keyword evidence="7 8" id="KW-0472">Membrane</keyword>
<dbReference type="GO" id="GO:0016020">
    <property type="term" value="C:membrane"/>
    <property type="evidence" value="ECO:0007669"/>
    <property type="project" value="UniProtKB-SubCell"/>
</dbReference>
<dbReference type="NCBIfam" id="TIGR02970">
    <property type="entry name" value="succ_dehyd_cytB"/>
    <property type="match status" value="1"/>
</dbReference>
<dbReference type="SUPFAM" id="SSF81343">
    <property type="entry name" value="Fumarate reductase respiratory complex transmembrane subunits"/>
    <property type="match status" value="1"/>
</dbReference>
<evidence type="ECO:0000256" key="8">
    <source>
        <dbReference type="SAM" id="Phobius"/>
    </source>
</evidence>
<sequence>MSLCVRLASRSLCRAKWSGASLVPARAMATMKPMSAEEHKISRTEFWTKNKNLGRPISPHILIYKFEMPALMSITHRATGLFQSALLTGSAIGVMTMSGTFPALLGSIQAAQFGAPLIFLAKFALAWPFSYHLLNGIRHLSWDMGYGFKMQDLYKTGWSVLAVSVLLTLGIVAI</sequence>
<dbReference type="PROSITE" id="PS01000">
    <property type="entry name" value="SDH_CYT_1"/>
    <property type="match status" value="1"/>
</dbReference>
<evidence type="ECO:0000256" key="4">
    <source>
        <dbReference type="ARBA" id="ARBA00022723"/>
    </source>
</evidence>
<evidence type="ECO:0000313" key="9">
    <source>
        <dbReference type="EMBL" id="ALS04686.1"/>
    </source>
</evidence>
<dbReference type="GO" id="GO:0046872">
    <property type="term" value="F:metal ion binding"/>
    <property type="evidence" value="ECO:0007669"/>
    <property type="project" value="UniProtKB-KW"/>
</dbReference>
<keyword evidence="4" id="KW-0479">Metal-binding</keyword>
<evidence type="ECO:0000256" key="1">
    <source>
        <dbReference type="ARBA" id="ARBA00004141"/>
    </source>
</evidence>
<dbReference type="AlphaFoldDB" id="A0A0U2UP58"/>
<dbReference type="GO" id="GO:0005739">
    <property type="term" value="C:mitochondrion"/>
    <property type="evidence" value="ECO:0007669"/>
    <property type="project" value="GOC"/>
</dbReference>
<evidence type="ECO:0000256" key="3">
    <source>
        <dbReference type="ARBA" id="ARBA00022692"/>
    </source>
</evidence>
<keyword evidence="6" id="KW-0408">Iron</keyword>
<dbReference type="InterPro" id="IPR014314">
    <property type="entry name" value="Succ_DH_cytb556"/>
</dbReference>
<feature type="transmembrane region" description="Helical" evidence="8">
    <location>
        <begin position="81"/>
        <end position="101"/>
    </location>
</feature>